<feature type="signal peptide" evidence="1">
    <location>
        <begin position="1"/>
        <end position="29"/>
    </location>
</feature>
<dbReference type="EMBL" id="JBIAQY010000001">
    <property type="protein sequence ID" value="MFF3566976.1"/>
    <property type="molecule type" value="Genomic_DNA"/>
</dbReference>
<sequence>MRRVLPIPIATGLGLLLGAGILGSGIAHATTTSAPCLWDGSPHPQGSAITSGGWNFRCTDDQGTPTWRSAGRTAARSTVPVPGADTNPTGLFSVGARQPGTSYDDYCVGDQLIPGTDDVYEAYSGGDGHLYWRAVAPISQWSFDPGAAHPAPTTRTASLCHDGDLT</sequence>
<evidence type="ECO:0000313" key="2">
    <source>
        <dbReference type="EMBL" id="MFF3566976.1"/>
    </source>
</evidence>
<reference evidence="2 3" key="1">
    <citation type="submission" date="2024-10" db="EMBL/GenBank/DDBJ databases">
        <title>The Natural Products Discovery Center: Release of the First 8490 Sequenced Strains for Exploring Actinobacteria Biosynthetic Diversity.</title>
        <authorList>
            <person name="Kalkreuter E."/>
            <person name="Kautsar S.A."/>
            <person name="Yang D."/>
            <person name="Bader C.D."/>
            <person name="Teijaro C.N."/>
            <person name="Fluegel L."/>
            <person name="Davis C.M."/>
            <person name="Simpson J.R."/>
            <person name="Lauterbach L."/>
            <person name="Steele A.D."/>
            <person name="Gui C."/>
            <person name="Meng S."/>
            <person name="Li G."/>
            <person name="Viehrig K."/>
            <person name="Ye F."/>
            <person name="Su P."/>
            <person name="Kiefer A.F."/>
            <person name="Nichols A."/>
            <person name="Cepeda A.J."/>
            <person name="Yan W."/>
            <person name="Fan B."/>
            <person name="Jiang Y."/>
            <person name="Adhikari A."/>
            <person name="Zheng C.-J."/>
            <person name="Schuster L."/>
            <person name="Cowan T.M."/>
            <person name="Smanski M.J."/>
            <person name="Chevrette M.G."/>
            <person name="De Carvalho L.P.S."/>
            <person name="Shen B."/>
        </authorList>
    </citation>
    <scope>NUCLEOTIDE SEQUENCE [LARGE SCALE GENOMIC DNA]</scope>
    <source>
        <strain evidence="2 3">NPDC002593</strain>
    </source>
</reference>
<proteinExistence type="predicted"/>
<comment type="caution">
    <text evidence="2">The sequence shown here is derived from an EMBL/GenBank/DDBJ whole genome shotgun (WGS) entry which is preliminary data.</text>
</comment>
<name>A0ABW6RVJ0_9NOCA</name>
<evidence type="ECO:0000256" key="1">
    <source>
        <dbReference type="SAM" id="SignalP"/>
    </source>
</evidence>
<gene>
    <name evidence="2" type="ORF">ACFYXQ_04250</name>
</gene>
<evidence type="ECO:0000313" key="3">
    <source>
        <dbReference type="Proteomes" id="UP001601992"/>
    </source>
</evidence>
<protein>
    <recommendedName>
        <fullName evidence="4">Ig-like domain-containing protein</fullName>
    </recommendedName>
</protein>
<dbReference type="Proteomes" id="UP001601992">
    <property type="component" value="Unassembled WGS sequence"/>
</dbReference>
<keyword evidence="3" id="KW-1185">Reference proteome</keyword>
<evidence type="ECO:0008006" key="4">
    <source>
        <dbReference type="Google" id="ProtNLM"/>
    </source>
</evidence>
<organism evidence="2 3">
    <name type="scientific">Nocardia jiangxiensis</name>
    <dbReference type="NCBI Taxonomy" id="282685"/>
    <lineage>
        <taxon>Bacteria</taxon>
        <taxon>Bacillati</taxon>
        <taxon>Actinomycetota</taxon>
        <taxon>Actinomycetes</taxon>
        <taxon>Mycobacteriales</taxon>
        <taxon>Nocardiaceae</taxon>
        <taxon>Nocardia</taxon>
    </lineage>
</organism>
<accession>A0ABW6RVJ0</accession>
<feature type="chain" id="PRO_5045105116" description="Ig-like domain-containing protein" evidence="1">
    <location>
        <begin position="30"/>
        <end position="166"/>
    </location>
</feature>
<keyword evidence="1" id="KW-0732">Signal</keyword>
<dbReference type="RefSeq" id="WP_040828084.1">
    <property type="nucleotide sequence ID" value="NZ_JBIAQY010000001.1"/>
</dbReference>